<organism evidence="1 2">
    <name type="scientific">Ilyodon furcidens</name>
    <name type="common">goldbreast splitfin</name>
    <dbReference type="NCBI Taxonomy" id="33524"/>
    <lineage>
        <taxon>Eukaryota</taxon>
        <taxon>Metazoa</taxon>
        <taxon>Chordata</taxon>
        <taxon>Craniata</taxon>
        <taxon>Vertebrata</taxon>
        <taxon>Euteleostomi</taxon>
        <taxon>Actinopterygii</taxon>
        <taxon>Neopterygii</taxon>
        <taxon>Teleostei</taxon>
        <taxon>Neoteleostei</taxon>
        <taxon>Acanthomorphata</taxon>
        <taxon>Ovalentaria</taxon>
        <taxon>Atherinomorphae</taxon>
        <taxon>Cyprinodontiformes</taxon>
        <taxon>Goodeidae</taxon>
        <taxon>Ilyodon</taxon>
    </lineage>
</organism>
<gene>
    <name evidence="1" type="ORF">ILYODFUR_035748</name>
</gene>
<comment type="caution">
    <text evidence="1">The sequence shown here is derived from an EMBL/GenBank/DDBJ whole genome shotgun (WGS) entry which is preliminary data.</text>
</comment>
<evidence type="ECO:0000313" key="2">
    <source>
        <dbReference type="Proteomes" id="UP001482620"/>
    </source>
</evidence>
<name>A0ABV0U3A9_9TELE</name>
<feature type="non-terminal residue" evidence="1">
    <location>
        <position position="1"/>
    </location>
</feature>
<reference evidence="1 2" key="1">
    <citation type="submission" date="2021-06" db="EMBL/GenBank/DDBJ databases">
        <authorList>
            <person name="Palmer J.M."/>
        </authorList>
    </citation>
    <scope>NUCLEOTIDE SEQUENCE [LARGE SCALE GENOMIC DNA]</scope>
    <source>
        <strain evidence="2">if_2019</strain>
        <tissue evidence="1">Muscle</tissue>
    </source>
</reference>
<sequence>LPLNGVTTWGGSNTPTTLMSPQPLVIHLLRFRRGTNLRYSHQRKRTSRFLPYNTTYGDVNEFGTPPVGRFTRQLPETSVLQNVEDYLLLVTSLVRRFGSPHGTSHLSPCPENSLPGSSPRFIRLCN</sequence>
<accession>A0ABV0U3A9</accession>
<keyword evidence="2" id="KW-1185">Reference proteome</keyword>
<dbReference type="EMBL" id="JAHRIQ010053298">
    <property type="protein sequence ID" value="MEQ2238686.1"/>
    <property type="molecule type" value="Genomic_DNA"/>
</dbReference>
<protein>
    <submittedName>
        <fullName evidence="1">Uncharacterized protein</fullName>
    </submittedName>
</protein>
<dbReference type="Proteomes" id="UP001482620">
    <property type="component" value="Unassembled WGS sequence"/>
</dbReference>
<proteinExistence type="predicted"/>
<evidence type="ECO:0000313" key="1">
    <source>
        <dbReference type="EMBL" id="MEQ2238686.1"/>
    </source>
</evidence>